<accession>A0A2W5B552</accession>
<reference evidence="1 2" key="1">
    <citation type="submission" date="2017-11" db="EMBL/GenBank/DDBJ databases">
        <title>Infants hospitalized years apart are colonized by the same room-sourced microbial strains.</title>
        <authorList>
            <person name="Brooks B."/>
            <person name="Olm M.R."/>
            <person name="Firek B.A."/>
            <person name="Baker R."/>
            <person name="Thomas B.C."/>
            <person name="Morowitz M.J."/>
            <person name="Banfield J.F."/>
        </authorList>
    </citation>
    <scope>NUCLEOTIDE SEQUENCE [LARGE SCALE GENOMIC DNA]</scope>
    <source>
        <strain evidence="1">S2_012_000_R3_87</strain>
    </source>
</reference>
<dbReference type="Proteomes" id="UP000249451">
    <property type="component" value="Unassembled WGS sequence"/>
</dbReference>
<gene>
    <name evidence="1" type="ORF">DI609_05305</name>
</gene>
<evidence type="ECO:0000313" key="2">
    <source>
        <dbReference type="Proteomes" id="UP000249451"/>
    </source>
</evidence>
<dbReference type="EMBL" id="QFNY01000101">
    <property type="protein sequence ID" value="PZP00973.1"/>
    <property type="molecule type" value="Genomic_DNA"/>
</dbReference>
<dbReference type="AlphaFoldDB" id="A0A2W5B552"/>
<organism evidence="1 2">
    <name type="scientific">Corynebacterium urealyticum</name>
    <dbReference type="NCBI Taxonomy" id="43771"/>
    <lineage>
        <taxon>Bacteria</taxon>
        <taxon>Bacillati</taxon>
        <taxon>Actinomycetota</taxon>
        <taxon>Actinomycetes</taxon>
        <taxon>Mycobacteriales</taxon>
        <taxon>Corynebacteriaceae</taxon>
        <taxon>Corynebacterium</taxon>
    </lineage>
</organism>
<comment type="caution">
    <text evidence="1">The sequence shown here is derived from an EMBL/GenBank/DDBJ whole genome shotgun (WGS) entry which is preliminary data.</text>
</comment>
<sequence length="61" mass="6444">METTAAAPARRQSDTEAGRLKGGLAMEVCSQTMFKCDGLPLPNRIVVVGTGVRKILSPILS</sequence>
<protein>
    <submittedName>
        <fullName evidence="1">Uncharacterized protein</fullName>
    </submittedName>
</protein>
<name>A0A2W5B552_9CORY</name>
<proteinExistence type="predicted"/>
<evidence type="ECO:0000313" key="1">
    <source>
        <dbReference type="EMBL" id="PZP00973.1"/>
    </source>
</evidence>